<dbReference type="Proteomes" id="UP001187192">
    <property type="component" value="Unassembled WGS sequence"/>
</dbReference>
<dbReference type="InterPro" id="IPR007201">
    <property type="entry name" value="Mei2-like_Rrm_C"/>
</dbReference>
<organism evidence="3 4">
    <name type="scientific">Ficus carica</name>
    <name type="common">Common fig</name>
    <dbReference type="NCBI Taxonomy" id="3494"/>
    <lineage>
        <taxon>Eukaryota</taxon>
        <taxon>Viridiplantae</taxon>
        <taxon>Streptophyta</taxon>
        <taxon>Embryophyta</taxon>
        <taxon>Tracheophyta</taxon>
        <taxon>Spermatophyta</taxon>
        <taxon>Magnoliopsida</taxon>
        <taxon>eudicotyledons</taxon>
        <taxon>Gunneridae</taxon>
        <taxon>Pentapetalae</taxon>
        <taxon>rosids</taxon>
        <taxon>fabids</taxon>
        <taxon>Rosales</taxon>
        <taxon>Moraceae</taxon>
        <taxon>Ficeae</taxon>
        <taxon>Ficus</taxon>
    </lineage>
</organism>
<proteinExistence type="predicted"/>
<evidence type="ECO:0000313" key="4">
    <source>
        <dbReference type="Proteomes" id="UP001187192"/>
    </source>
</evidence>
<dbReference type="SUPFAM" id="SSF54928">
    <property type="entry name" value="RNA-binding domain, RBD"/>
    <property type="match status" value="1"/>
</dbReference>
<feature type="domain" description="Mei2-like C-terminal RNA recognition motif" evidence="2">
    <location>
        <begin position="180"/>
        <end position="276"/>
    </location>
</feature>
<protein>
    <recommendedName>
        <fullName evidence="2">Mei2-like C-terminal RNA recognition motif domain-containing protein</fullName>
    </recommendedName>
</protein>
<evidence type="ECO:0000259" key="2">
    <source>
        <dbReference type="Pfam" id="PF04059"/>
    </source>
</evidence>
<name>A0AA88A9M0_FICCA</name>
<dbReference type="Gene3D" id="3.30.70.330">
    <property type="match status" value="1"/>
</dbReference>
<gene>
    <name evidence="3" type="ORF">TIFTF001_008951</name>
</gene>
<feature type="region of interest" description="Disordered" evidence="1">
    <location>
        <begin position="105"/>
        <end position="139"/>
    </location>
</feature>
<dbReference type="InterPro" id="IPR035979">
    <property type="entry name" value="RBD_domain_sf"/>
</dbReference>
<dbReference type="InterPro" id="IPR012677">
    <property type="entry name" value="Nucleotide-bd_a/b_plait_sf"/>
</dbReference>
<reference evidence="3" key="1">
    <citation type="submission" date="2023-07" db="EMBL/GenBank/DDBJ databases">
        <title>draft genome sequence of fig (Ficus carica).</title>
        <authorList>
            <person name="Takahashi T."/>
            <person name="Nishimura K."/>
        </authorList>
    </citation>
    <scope>NUCLEOTIDE SEQUENCE</scope>
</reference>
<feature type="region of interest" description="Disordered" evidence="1">
    <location>
        <begin position="1"/>
        <end position="20"/>
    </location>
</feature>
<evidence type="ECO:0000313" key="3">
    <source>
        <dbReference type="EMBL" id="GMN39721.1"/>
    </source>
</evidence>
<accession>A0AA88A9M0</accession>
<dbReference type="Pfam" id="PF04059">
    <property type="entry name" value="RRM_2"/>
    <property type="match status" value="1"/>
</dbReference>
<keyword evidence="4" id="KW-1185">Reference proteome</keyword>
<dbReference type="AlphaFoldDB" id="A0AA88A9M0"/>
<dbReference type="EMBL" id="BTGU01000010">
    <property type="protein sequence ID" value="GMN39721.1"/>
    <property type="molecule type" value="Genomic_DNA"/>
</dbReference>
<dbReference type="GO" id="GO:0003676">
    <property type="term" value="F:nucleic acid binding"/>
    <property type="evidence" value="ECO:0007669"/>
    <property type="project" value="InterPro"/>
</dbReference>
<sequence length="330" mass="37137">MAEYCKTQTKTSMSTKPLNPNANPFTFSPITPFPTQSPFMGFPYNNCMYRPTFTYKVTYFPARPCPVLLRPAMIDAGNDGDRNCKDDQKRFMGSIGFRRSKVLLGSNHRPRSGGQGRWVPKKASPVSTDGKDGCAGGDQAVSRSVIPFPADLEELERSGKTTVMIKNIPNQFNRRNLLVILNKFCKKKNDNVETTADTADKSAFDFLYLPMDFNKFWKEKKVANLGYAFVNFTSAAAAWKFYEQFNKYDWHVEKNNKICEVTLAKIQGLFSLKRCFQTKVFFCHSDNYLPVMFNPACDGSASPRGCNIGRRVAAAPHHPIYKSSANAPAN</sequence>
<comment type="caution">
    <text evidence="3">The sequence shown here is derived from an EMBL/GenBank/DDBJ whole genome shotgun (WGS) entry which is preliminary data.</text>
</comment>
<evidence type="ECO:0000256" key="1">
    <source>
        <dbReference type="SAM" id="MobiDB-lite"/>
    </source>
</evidence>